<dbReference type="RefSeq" id="WP_143856223.1">
    <property type="nucleotide sequence ID" value="NZ_CP041730.1"/>
</dbReference>
<name>A0A516SB50_9NEIS</name>
<proteinExistence type="predicted"/>
<keyword evidence="3" id="KW-1185">Reference proteome</keyword>
<gene>
    <name evidence="2" type="ORF">FNU76_02420</name>
</gene>
<evidence type="ECO:0008006" key="4">
    <source>
        <dbReference type="Google" id="ProtNLM"/>
    </source>
</evidence>
<dbReference type="Proteomes" id="UP000317550">
    <property type="component" value="Chromosome"/>
</dbReference>
<dbReference type="EMBL" id="CP041730">
    <property type="protein sequence ID" value="QDQ25298.1"/>
    <property type="molecule type" value="Genomic_DNA"/>
</dbReference>
<evidence type="ECO:0000313" key="3">
    <source>
        <dbReference type="Proteomes" id="UP000317550"/>
    </source>
</evidence>
<organism evidence="2 3">
    <name type="scientific">Chitinimonas arctica</name>
    <dbReference type="NCBI Taxonomy" id="2594795"/>
    <lineage>
        <taxon>Bacteria</taxon>
        <taxon>Pseudomonadati</taxon>
        <taxon>Pseudomonadota</taxon>
        <taxon>Betaproteobacteria</taxon>
        <taxon>Neisseriales</taxon>
        <taxon>Chitinibacteraceae</taxon>
        <taxon>Chitinimonas</taxon>
    </lineage>
</organism>
<protein>
    <recommendedName>
        <fullName evidence="4">Terminase small subunit, Nu1</fullName>
    </recommendedName>
</protein>
<accession>A0A516SB50</accession>
<sequence length="178" mass="18993">MPTVSVDTLAKLLDMTPRRVQQLVKENILPKPAARGQYELVACVTGYIRHVNGQLDGDVGDLNSEKTRLTRAQAIKVERENALADGVLIRAADAVQAWTEMISAAKSQLLNLPGRLAPSLLNARTAKEAERILTEAVDEALAELADWKPADDPEPATSLAPSLEGVGAAEADHGQPVG</sequence>
<reference evidence="3" key="1">
    <citation type="submission" date="2019-07" db="EMBL/GenBank/DDBJ databases">
        <title>Chitinimonas sp. nov., isolated from Ny-Alesund, arctica soil.</title>
        <authorList>
            <person name="Xu Q."/>
            <person name="Peng F."/>
        </authorList>
    </citation>
    <scope>NUCLEOTIDE SEQUENCE [LARGE SCALE GENOMIC DNA]</scope>
    <source>
        <strain evidence="3">R3-44</strain>
    </source>
</reference>
<dbReference type="OrthoDB" id="7867235at2"/>
<dbReference type="KEGG" id="cari:FNU76_02420"/>
<evidence type="ECO:0000256" key="1">
    <source>
        <dbReference type="SAM" id="MobiDB-lite"/>
    </source>
</evidence>
<evidence type="ECO:0000313" key="2">
    <source>
        <dbReference type="EMBL" id="QDQ25298.1"/>
    </source>
</evidence>
<dbReference type="AlphaFoldDB" id="A0A516SB50"/>
<feature type="region of interest" description="Disordered" evidence="1">
    <location>
        <begin position="145"/>
        <end position="178"/>
    </location>
</feature>